<dbReference type="InterPro" id="IPR042197">
    <property type="entry name" value="Apaf_helical"/>
</dbReference>
<dbReference type="InterPro" id="IPR045344">
    <property type="entry name" value="C-JID"/>
</dbReference>
<sequence length="1205" mass="137978">MILTCVVVNKSRSSSKEETSVKLPQKYPRNNEAISSFFFSRITSFMASSSSSRNRSYDVFPSFSGEDVRKTFLSHFLKELDRKLILTFKDNEIERSQSLGPKLKHAIKDSKIAVVVFSKNYASSSWCLNELLEIVRCKEEFGQMVVPIFYRLDPSHVRKQTGDFGKIFELTCQHKTEDEKIRWRRALTDVANILGYHSVTWDNEARMIEEIANDVLGKLNLSPSNVFEDFVGIEDHIKEMSSLLHMESEEVRMVGIWGPSGIGKTTIARALFSRLTCQFRRSVFIDKVFISKSMDVYSRASLVDYNMKLHLQRTFLAEMLDKKDIKIDQIGAIEKMLKNQKVLIFVDDLDDQDVLDALVGQTQWFGSGSRIIVVTKNKHFLRAHGIDHIYKVGVPSEDIALEMFCRYAFRKKSPPDGFMELSSEVALLAGNLPLGLNVLGSYLRGRDKEEWVDVMPRLQNDLDGKIEKTLRVCYDGLDNRKDEALFRHIACLFDGEKVNDIKLLLADSKLDVNVGLKSLVDKSLIHERYNTVEMHSLLQKMGKEIVRKQSDEPGEREFLVDSKEICDVLEDNTGTKNVLGISLDVNEIGELHIHKSAFKGMRNLRFLKFFTKEEKELTWLLPEGFDYLPPKLRLLSWAGYPLRSMPYNFRPQNLVKLEMTYSKLEKLWDEIHPLAGLKNMDLWGSKNLKEIPDLSLATNLEKLILTHCSSLVKLPTSIQHLNKLEQLMMHGCKKLEILPTGINLQSLNWLDLTECSRLRSFPDISSNISRLSLCGTSIENFPSNLRLENLHYFSMWEMKSEILGKRQQLLTPLMALLSPSLTELVLANVPSLVELPSSFQNLNGLEVLRITHCINLETLPTDINLESLYLLDLSGCSQLKIFPNISTTIQDLNLSKTGIEEVPWWIENFSKLAKLTMCGCNKLQFVSVVKLKLLYTADFSDCMALSHARWDDSSSAMAMAGSIRLFSENFPTIPDEIRLFLYNFPQVEFRFTNCFNLDQEALLQQRSEFFRSMVLSGEEVPSYFTHRTTEISLTNIPLLHTSMSQQFFKFRACAVVSSTEDYNGVQIHVNCQFRGRFGNSIDSFGDQAYFSTVTKDSHLLIFECRILLPKDNAPIAQVNYDHVDMQIHLSTSVFNNWNIHTFKFKGWGIRLLKECSLPQNQLGKPNTLPHVYETDDGNMFDENEHGEECGGTDVVTQSSKRMRIK</sequence>
<evidence type="ECO:0000256" key="8">
    <source>
        <dbReference type="SAM" id="MobiDB-lite"/>
    </source>
</evidence>
<dbReference type="InterPro" id="IPR044974">
    <property type="entry name" value="Disease_R_plants"/>
</dbReference>
<dbReference type="AlphaFoldDB" id="A0A178UG60"/>
<dbReference type="Gene3D" id="3.40.50.300">
    <property type="entry name" value="P-loop containing nucleotide triphosphate hydrolases"/>
    <property type="match status" value="1"/>
</dbReference>
<dbReference type="PANTHER" id="PTHR11017">
    <property type="entry name" value="LEUCINE-RICH REPEAT-CONTAINING PROTEIN"/>
    <property type="match status" value="1"/>
</dbReference>
<dbReference type="Pfam" id="PF01582">
    <property type="entry name" value="TIR"/>
    <property type="match status" value="1"/>
</dbReference>
<reference evidence="11" key="1">
    <citation type="journal article" date="2016" name="Proc. Natl. Acad. Sci. U.S.A.">
        <title>Chromosome-level assembly of Arabidopsis thaliana Ler reveals the extent of translocation and inversion polymorphisms.</title>
        <authorList>
            <person name="Zapata L."/>
            <person name="Ding J."/>
            <person name="Willing E.M."/>
            <person name="Hartwig B."/>
            <person name="Bezdan D."/>
            <person name="Jiao W.B."/>
            <person name="Patel V."/>
            <person name="Velikkakam James G."/>
            <person name="Koornneef M."/>
            <person name="Ossowski S."/>
            <person name="Schneeberger K."/>
        </authorList>
    </citation>
    <scope>NUCLEOTIDE SEQUENCE [LARGE SCALE GENOMIC DNA]</scope>
    <source>
        <strain evidence="11">cv. Landsberg erecta</strain>
    </source>
</reference>
<dbReference type="SUPFAM" id="SSF52540">
    <property type="entry name" value="P-loop containing nucleoside triphosphate hydrolases"/>
    <property type="match status" value="1"/>
</dbReference>
<feature type="region of interest" description="Disordered" evidence="8">
    <location>
        <begin position="1184"/>
        <end position="1205"/>
    </location>
</feature>
<proteinExistence type="predicted"/>
<dbReference type="InterPro" id="IPR035897">
    <property type="entry name" value="Toll_tir_struct_dom_sf"/>
</dbReference>
<dbReference type="GO" id="GO:0007165">
    <property type="term" value="P:signal transduction"/>
    <property type="evidence" value="ECO:0007669"/>
    <property type="project" value="InterPro"/>
</dbReference>
<name>A0A178UG60_ARATH</name>
<dbReference type="ExpressionAtlas" id="A0A178UG60">
    <property type="expression patterns" value="baseline and differential"/>
</dbReference>
<dbReference type="InterPro" id="IPR003593">
    <property type="entry name" value="AAA+_ATPase"/>
</dbReference>
<dbReference type="SUPFAM" id="SSF46785">
    <property type="entry name" value="Winged helix' DNA-binding domain"/>
    <property type="match status" value="1"/>
</dbReference>
<dbReference type="SUPFAM" id="SSF52058">
    <property type="entry name" value="L domain-like"/>
    <property type="match status" value="1"/>
</dbReference>
<dbReference type="Proteomes" id="UP000078284">
    <property type="component" value="Chromosome 5"/>
</dbReference>
<keyword evidence="4" id="KW-0378">Hydrolase</keyword>
<keyword evidence="3" id="KW-0677">Repeat</keyword>
<evidence type="ECO:0000259" key="9">
    <source>
        <dbReference type="PROSITE" id="PS50104"/>
    </source>
</evidence>
<keyword evidence="6" id="KW-0520">NAD</keyword>
<evidence type="ECO:0000256" key="5">
    <source>
        <dbReference type="ARBA" id="ARBA00022821"/>
    </source>
</evidence>
<dbReference type="InterPro" id="IPR027417">
    <property type="entry name" value="P-loop_NTPase"/>
</dbReference>
<dbReference type="SMART" id="SM00382">
    <property type="entry name" value="AAA"/>
    <property type="match status" value="1"/>
</dbReference>
<dbReference type="Pfam" id="PF23282">
    <property type="entry name" value="WHD_ROQ1"/>
    <property type="match status" value="1"/>
</dbReference>
<dbReference type="FunFam" id="3.40.50.300:FF:001002">
    <property type="entry name" value="Disease resistance protein (TIR-NBS-LRR class)"/>
    <property type="match status" value="1"/>
</dbReference>
<dbReference type="InterPro" id="IPR000157">
    <property type="entry name" value="TIR_dom"/>
</dbReference>
<dbReference type="PRINTS" id="PR00364">
    <property type="entry name" value="DISEASERSIST"/>
</dbReference>
<dbReference type="Pfam" id="PF00931">
    <property type="entry name" value="NB-ARC"/>
    <property type="match status" value="1"/>
</dbReference>
<dbReference type="GO" id="GO:0043531">
    <property type="term" value="F:ADP binding"/>
    <property type="evidence" value="ECO:0007669"/>
    <property type="project" value="InterPro"/>
</dbReference>
<dbReference type="FunFam" id="1.10.8.430:FF:000002">
    <property type="entry name" value="Disease resistance protein (TIR-NBS-LRR class)"/>
    <property type="match status" value="1"/>
</dbReference>
<evidence type="ECO:0000256" key="7">
    <source>
        <dbReference type="ARBA" id="ARBA00047304"/>
    </source>
</evidence>
<dbReference type="InterPro" id="IPR002182">
    <property type="entry name" value="NB-ARC"/>
</dbReference>
<comment type="caution">
    <text evidence="10">The sequence shown here is derived from an EMBL/GenBank/DDBJ whole genome shotgun (WGS) entry which is preliminary data.</text>
</comment>
<dbReference type="Gene3D" id="3.80.10.10">
    <property type="entry name" value="Ribonuclease Inhibitor"/>
    <property type="match status" value="3"/>
</dbReference>
<evidence type="ECO:0000313" key="10">
    <source>
        <dbReference type="EMBL" id="OAO92886.1"/>
    </source>
</evidence>
<dbReference type="Pfam" id="PF20160">
    <property type="entry name" value="C-JID"/>
    <property type="match status" value="1"/>
</dbReference>
<evidence type="ECO:0000256" key="6">
    <source>
        <dbReference type="ARBA" id="ARBA00023027"/>
    </source>
</evidence>
<evidence type="ECO:0000256" key="2">
    <source>
        <dbReference type="ARBA" id="ARBA00022614"/>
    </source>
</evidence>
<feature type="domain" description="TIR" evidence="9">
    <location>
        <begin position="55"/>
        <end position="219"/>
    </location>
</feature>
<dbReference type="Gene3D" id="3.40.50.10140">
    <property type="entry name" value="Toll/interleukin-1 receptor homology (TIR) domain"/>
    <property type="match status" value="1"/>
</dbReference>
<dbReference type="GO" id="GO:0061809">
    <property type="term" value="F:NAD+ nucleosidase activity, cyclic ADP-ribose generating"/>
    <property type="evidence" value="ECO:0007669"/>
    <property type="project" value="UniProtKB-EC"/>
</dbReference>
<dbReference type="Gene3D" id="1.10.8.430">
    <property type="entry name" value="Helical domain of apoptotic protease-activating factors"/>
    <property type="match status" value="1"/>
</dbReference>
<dbReference type="InterPro" id="IPR036390">
    <property type="entry name" value="WH_DNA-bd_sf"/>
</dbReference>
<dbReference type="SMART" id="SM00255">
    <property type="entry name" value="TIR"/>
    <property type="match status" value="1"/>
</dbReference>
<evidence type="ECO:0000256" key="1">
    <source>
        <dbReference type="ARBA" id="ARBA00011982"/>
    </source>
</evidence>
<dbReference type="EMBL" id="LUHQ01000005">
    <property type="protein sequence ID" value="OAO92886.1"/>
    <property type="molecule type" value="Genomic_DNA"/>
</dbReference>
<dbReference type="InterPro" id="IPR032675">
    <property type="entry name" value="LRR_dom_sf"/>
</dbReference>
<dbReference type="InterPro" id="IPR058192">
    <property type="entry name" value="WHD_ROQ1-like"/>
</dbReference>
<evidence type="ECO:0000256" key="3">
    <source>
        <dbReference type="ARBA" id="ARBA00022737"/>
    </source>
</evidence>
<comment type="catalytic activity">
    <reaction evidence="7">
        <text>NAD(+) + H2O = ADP-D-ribose + nicotinamide + H(+)</text>
        <dbReference type="Rhea" id="RHEA:16301"/>
        <dbReference type="ChEBI" id="CHEBI:15377"/>
        <dbReference type="ChEBI" id="CHEBI:15378"/>
        <dbReference type="ChEBI" id="CHEBI:17154"/>
        <dbReference type="ChEBI" id="CHEBI:57540"/>
        <dbReference type="ChEBI" id="CHEBI:57967"/>
        <dbReference type="EC" id="3.2.2.6"/>
    </reaction>
    <physiologicalReaction direction="left-to-right" evidence="7">
        <dbReference type="Rhea" id="RHEA:16302"/>
    </physiologicalReaction>
</comment>
<evidence type="ECO:0000313" key="11">
    <source>
        <dbReference type="Proteomes" id="UP000078284"/>
    </source>
</evidence>
<dbReference type="EC" id="3.2.2.6" evidence="1"/>
<dbReference type="InterPro" id="IPR011713">
    <property type="entry name" value="Leu-rich_rpt_3"/>
</dbReference>
<dbReference type="GO" id="GO:0006952">
    <property type="term" value="P:defense response"/>
    <property type="evidence" value="ECO:0007669"/>
    <property type="project" value="UniProtKB-KW"/>
</dbReference>
<organism evidence="10 11">
    <name type="scientific">Arabidopsis thaliana</name>
    <name type="common">Mouse-ear cress</name>
    <dbReference type="NCBI Taxonomy" id="3702"/>
    <lineage>
        <taxon>Eukaryota</taxon>
        <taxon>Viridiplantae</taxon>
        <taxon>Streptophyta</taxon>
        <taxon>Embryophyta</taxon>
        <taxon>Tracheophyta</taxon>
        <taxon>Spermatophyta</taxon>
        <taxon>Magnoliopsida</taxon>
        <taxon>eudicotyledons</taxon>
        <taxon>Gunneridae</taxon>
        <taxon>Pentapetalae</taxon>
        <taxon>rosids</taxon>
        <taxon>malvids</taxon>
        <taxon>Brassicales</taxon>
        <taxon>Brassicaceae</taxon>
        <taxon>Camelineae</taxon>
        <taxon>Arabidopsis</taxon>
    </lineage>
</organism>
<evidence type="ECO:0000256" key="4">
    <source>
        <dbReference type="ARBA" id="ARBA00022801"/>
    </source>
</evidence>
<keyword evidence="2" id="KW-0433">Leucine-rich repeat</keyword>
<dbReference type="PROSITE" id="PS50104">
    <property type="entry name" value="TIR"/>
    <property type="match status" value="1"/>
</dbReference>
<gene>
    <name evidence="10" type="ordered locus">AXX17_At5g40590</name>
</gene>
<dbReference type="FunFam" id="3.40.50.10140:FF:000007">
    <property type="entry name" value="Disease resistance protein (TIR-NBS-LRR class)"/>
    <property type="match status" value="1"/>
</dbReference>
<dbReference type="SUPFAM" id="SSF52200">
    <property type="entry name" value="Toll/Interleukin receptor TIR domain"/>
    <property type="match status" value="1"/>
</dbReference>
<dbReference type="FunFam" id="3.80.10.10:FF:000386">
    <property type="entry name" value="Disease resistance protein RPS4"/>
    <property type="match status" value="1"/>
</dbReference>
<accession>A0A178UG60</accession>
<keyword evidence="5" id="KW-0611">Plant defense</keyword>
<dbReference type="PANTHER" id="PTHR11017:SF227">
    <property type="entry name" value="DISEASE RESISTANCE PROTEIN RPS6"/>
    <property type="match status" value="1"/>
</dbReference>
<dbReference type="Pfam" id="PF07725">
    <property type="entry name" value="LRR_3"/>
    <property type="match status" value="1"/>
</dbReference>
<protein>
    <recommendedName>
        <fullName evidence="1">ADP-ribosyl cyclase/cyclic ADP-ribose hydrolase</fullName>
        <ecNumber evidence="1">3.2.2.6</ecNumber>
    </recommendedName>
</protein>